<keyword evidence="1" id="KW-0812">Transmembrane</keyword>
<keyword evidence="1" id="KW-1133">Transmembrane helix</keyword>
<comment type="caution">
    <text evidence="2">The sequence shown here is derived from an EMBL/GenBank/DDBJ whole genome shotgun (WGS) entry which is preliminary data.</text>
</comment>
<dbReference type="Pfam" id="PF04018">
    <property type="entry name" value="VCA0040-like"/>
    <property type="match status" value="1"/>
</dbReference>
<proteinExistence type="predicted"/>
<evidence type="ECO:0000256" key="1">
    <source>
        <dbReference type="SAM" id="Phobius"/>
    </source>
</evidence>
<evidence type="ECO:0000313" key="2">
    <source>
        <dbReference type="EMBL" id="MBB1485018.1"/>
    </source>
</evidence>
<name>A0A839IJB7_9GAMM</name>
<feature type="transmembrane region" description="Helical" evidence="1">
    <location>
        <begin position="86"/>
        <end position="104"/>
    </location>
</feature>
<accession>A0A839IJB7</accession>
<feature type="transmembrane region" description="Helical" evidence="1">
    <location>
        <begin position="144"/>
        <end position="171"/>
    </location>
</feature>
<dbReference type="Proteomes" id="UP000565262">
    <property type="component" value="Unassembled WGS sequence"/>
</dbReference>
<sequence length="293" mass="31948">MAMGAADAVPGVSGGTVAFITGIYERLLTAIRSIHPGKINVWRQQGFQAFWNSIDGYFLLSLLGGILSSLLLLAHLIGYLLSYHPLLLSGFFFGLIAASVVVIYRQISRHSVSVTLGLLAGMIMMTLVSQLVPDLSITDPFQVFIAGSIAICAMILPGISGSFLLLVMGMYSGIIEAVRTLDFVTLVWFASGCVVGLLSFSHFLGWLFRRFRNMTLAVLTGVLIGSLQQIWPWKQMISYKLNAHGEAVPIVQENLLPEGFELITGADAQLVPVIILMIAGFMLVMAFELKYKK</sequence>
<dbReference type="AlphaFoldDB" id="A0A839IJB7"/>
<evidence type="ECO:0000313" key="3">
    <source>
        <dbReference type="Proteomes" id="UP000565262"/>
    </source>
</evidence>
<dbReference type="PANTHER" id="PTHR37308">
    <property type="entry name" value="INTEGRAL MEMBRANE PROTEIN"/>
    <property type="match status" value="1"/>
</dbReference>
<feature type="transmembrane region" description="Helical" evidence="1">
    <location>
        <begin position="111"/>
        <end position="132"/>
    </location>
</feature>
<dbReference type="InterPro" id="IPR007163">
    <property type="entry name" value="VCA0040-like"/>
</dbReference>
<gene>
    <name evidence="2" type="ORF">H4O21_00105</name>
</gene>
<feature type="transmembrane region" description="Helical" evidence="1">
    <location>
        <begin position="57"/>
        <end position="80"/>
    </location>
</feature>
<keyword evidence="1" id="KW-0472">Membrane</keyword>
<dbReference type="PANTHER" id="PTHR37308:SF1">
    <property type="entry name" value="POLYPRENYL-PHOSPHATE TRANSPORTER"/>
    <property type="match status" value="1"/>
</dbReference>
<organism evidence="2 3">
    <name type="scientific">Oceanospirillum sediminis</name>
    <dbReference type="NCBI Taxonomy" id="2760088"/>
    <lineage>
        <taxon>Bacteria</taxon>
        <taxon>Pseudomonadati</taxon>
        <taxon>Pseudomonadota</taxon>
        <taxon>Gammaproteobacteria</taxon>
        <taxon>Oceanospirillales</taxon>
        <taxon>Oceanospirillaceae</taxon>
        <taxon>Oceanospirillum</taxon>
    </lineage>
</organism>
<reference evidence="2 3" key="1">
    <citation type="submission" date="2020-08" db="EMBL/GenBank/DDBJ databases">
        <title>Oceanospirillum sp. nov. isolated from marine sediment.</title>
        <authorList>
            <person name="Ji X."/>
        </authorList>
    </citation>
    <scope>NUCLEOTIDE SEQUENCE [LARGE SCALE GENOMIC DNA]</scope>
    <source>
        <strain evidence="2 3">D5</strain>
    </source>
</reference>
<feature type="transmembrane region" description="Helical" evidence="1">
    <location>
        <begin position="270"/>
        <end position="289"/>
    </location>
</feature>
<feature type="transmembrane region" description="Helical" evidence="1">
    <location>
        <begin position="183"/>
        <end position="208"/>
    </location>
</feature>
<protein>
    <submittedName>
        <fullName evidence="2">DUF368 domain-containing protein</fullName>
    </submittedName>
</protein>
<dbReference type="EMBL" id="JACJFM010000001">
    <property type="protein sequence ID" value="MBB1485018.1"/>
    <property type="molecule type" value="Genomic_DNA"/>
</dbReference>
<keyword evidence="3" id="KW-1185">Reference proteome</keyword>